<dbReference type="Pfam" id="PF00015">
    <property type="entry name" value="MCPsignal"/>
    <property type="match status" value="1"/>
</dbReference>
<reference evidence="8 9" key="1">
    <citation type="submission" date="2016-11" db="EMBL/GenBank/DDBJ databases">
        <authorList>
            <person name="Jaros S."/>
            <person name="Januszkiewicz K."/>
            <person name="Wedrychowicz H."/>
        </authorList>
    </citation>
    <scope>NUCLEOTIDE SEQUENCE [LARGE SCALE GENOMIC DNA]</scope>
    <source>
        <strain evidence="8 9">DSM 9705</strain>
    </source>
</reference>
<dbReference type="OrthoDB" id="5430911at2"/>
<evidence type="ECO:0000313" key="8">
    <source>
        <dbReference type="EMBL" id="SHI00510.1"/>
    </source>
</evidence>
<dbReference type="SUPFAM" id="SSF58104">
    <property type="entry name" value="Methyl-accepting chemotaxis protein (MCP) signaling domain"/>
    <property type="match status" value="1"/>
</dbReference>
<evidence type="ECO:0000256" key="4">
    <source>
        <dbReference type="SAM" id="Phobius"/>
    </source>
</evidence>
<feature type="domain" description="Methyl-accepting transducer" evidence="5">
    <location>
        <begin position="396"/>
        <end position="625"/>
    </location>
</feature>
<dbReference type="InterPro" id="IPR003660">
    <property type="entry name" value="HAMP_dom"/>
</dbReference>
<evidence type="ECO:0000256" key="3">
    <source>
        <dbReference type="PROSITE-ProRule" id="PRU00284"/>
    </source>
</evidence>
<accession>A0A1M5XL05</accession>
<sequence length="661" mass="70724">MNNLSLVVKIGGGFGLVLLLLVVVSFTSWQGLTSILSGLQQYRLFTEETTLTAQLRQELSQADATIKDFIISGSDTATQAHREAATAITAALDRALQSAQDQAERERLQSLQQNTAQYRETTDQLIALRAGYIELVDDRLHVLGPEMAENLAAMMDQGRRDRDDVATYLAGMALRNLLNGQIDALNFLQYSRDEDAQSCRDHFAQLAEETRKISKLVFDESMLARNRAVTERAAAYLAAFDEVAALVQHRDDLVADLLGRLTPAIGGQLDDIRSTATKRQDELGGNLFSQGRRARLTVLMIAGAALIFGAGCAFLLTKAITGPILRTARFAGTMATGDFTQSLSIAQRDEIGAMAEALNSMVADLRTMLTDIINDTGVLAQSSEGLKETARQLTGGAEETSAKAGTVAAAAEEMSTNMQSVAGSMEQSAQNTHLVAAATEQLSGTVQHISDNAESARDIAETAVAAAEQTSRRMDSLNSAAVQIGKVTETITEISEQTNLLALNATIEAARAGEAGKGFAVVANEIKELAGQTAAATVDIKRQIETMQQTTGETVADISQISDIIHKINDVINTISTAVNEQQAATTEIAGKVAETSAGISEINEHVAQSSQVSAEITKDISEVNNASQMMSSQCEVVETSAEQLSQLSARLTRMVERFTV</sequence>
<dbReference type="Proteomes" id="UP000184139">
    <property type="component" value="Unassembled WGS sequence"/>
</dbReference>
<dbReference type="InterPro" id="IPR032255">
    <property type="entry name" value="HBM"/>
</dbReference>
<evidence type="ECO:0000256" key="2">
    <source>
        <dbReference type="ARBA" id="ARBA00029447"/>
    </source>
</evidence>
<keyword evidence="9" id="KW-1185">Reference proteome</keyword>
<dbReference type="PANTHER" id="PTHR32089">
    <property type="entry name" value="METHYL-ACCEPTING CHEMOTAXIS PROTEIN MCPB"/>
    <property type="match status" value="1"/>
</dbReference>
<dbReference type="GO" id="GO:0007165">
    <property type="term" value="P:signal transduction"/>
    <property type="evidence" value="ECO:0007669"/>
    <property type="project" value="UniProtKB-KW"/>
</dbReference>
<dbReference type="RefSeq" id="WP_073377516.1">
    <property type="nucleotide sequence ID" value="NZ_FQXS01000021.1"/>
</dbReference>
<comment type="similarity">
    <text evidence="2">Belongs to the methyl-accepting chemotaxis (MCP) protein family.</text>
</comment>
<keyword evidence="4" id="KW-0812">Transmembrane</keyword>
<evidence type="ECO:0000313" key="9">
    <source>
        <dbReference type="Proteomes" id="UP000184139"/>
    </source>
</evidence>
<dbReference type="SMART" id="SM01358">
    <property type="entry name" value="HBM"/>
    <property type="match status" value="1"/>
</dbReference>
<dbReference type="PROSITE" id="PS51753">
    <property type="entry name" value="HBM"/>
    <property type="match status" value="1"/>
</dbReference>
<dbReference type="PROSITE" id="PS50885">
    <property type="entry name" value="HAMP"/>
    <property type="match status" value="1"/>
</dbReference>
<dbReference type="Pfam" id="PF12729">
    <property type="entry name" value="4HB_MCP_1"/>
    <property type="match status" value="1"/>
</dbReference>
<dbReference type="SMART" id="SM00283">
    <property type="entry name" value="MA"/>
    <property type="match status" value="1"/>
</dbReference>
<dbReference type="PROSITE" id="PS50111">
    <property type="entry name" value="CHEMOTAXIS_TRANSDUC_2"/>
    <property type="match status" value="1"/>
</dbReference>
<dbReference type="STRING" id="1121409.SAMN02745124_03153"/>
<dbReference type="PANTHER" id="PTHR32089:SF112">
    <property type="entry name" value="LYSOZYME-LIKE PROTEIN-RELATED"/>
    <property type="match status" value="1"/>
</dbReference>
<feature type="transmembrane region" description="Helical" evidence="4">
    <location>
        <begin position="6"/>
        <end position="29"/>
    </location>
</feature>
<gene>
    <name evidence="8" type="ORF">SAMN02745124_03153</name>
</gene>
<keyword evidence="1 3" id="KW-0807">Transducer</keyword>
<evidence type="ECO:0000259" key="6">
    <source>
        <dbReference type="PROSITE" id="PS50885"/>
    </source>
</evidence>
<evidence type="ECO:0000256" key="1">
    <source>
        <dbReference type="ARBA" id="ARBA00023224"/>
    </source>
</evidence>
<dbReference type="GO" id="GO:0016020">
    <property type="term" value="C:membrane"/>
    <property type="evidence" value="ECO:0007669"/>
    <property type="project" value="InterPro"/>
</dbReference>
<feature type="domain" description="HAMP" evidence="6">
    <location>
        <begin position="318"/>
        <end position="370"/>
    </location>
</feature>
<dbReference type="Pfam" id="PF00672">
    <property type="entry name" value="HAMP"/>
    <property type="match status" value="1"/>
</dbReference>
<feature type="transmembrane region" description="Helical" evidence="4">
    <location>
        <begin position="296"/>
        <end position="316"/>
    </location>
</feature>
<organism evidence="8 9">
    <name type="scientific">Desulfofustis glycolicus DSM 9705</name>
    <dbReference type="NCBI Taxonomy" id="1121409"/>
    <lineage>
        <taxon>Bacteria</taxon>
        <taxon>Pseudomonadati</taxon>
        <taxon>Thermodesulfobacteriota</taxon>
        <taxon>Desulfobulbia</taxon>
        <taxon>Desulfobulbales</taxon>
        <taxon>Desulfocapsaceae</taxon>
        <taxon>Desulfofustis</taxon>
    </lineage>
</organism>
<protein>
    <submittedName>
        <fullName evidence="8">Methyl-accepting chemotaxis protein</fullName>
    </submittedName>
</protein>
<name>A0A1M5XL05_9BACT</name>
<evidence type="ECO:0000259" key="7">
    <source>
        <dbReference type="PROSITE" id="PS51753"/>
    </source>
</evidence>
<keyword evidence="4" id="KW-1133">Transmembrane helix</keyword>
<dbReference type="InterPro" id="IPR024478">
    <property type="entry name" value="HlyB_4HB_MCP"/>
</dbReference>
<keyword evidence="4" id="KW-0472">Membrane</keyword>
<dbReference type="AlphaFoldDB" id="A0A1M5XL05"/>
<feature type="domain" description="HBM" evidence="7">
    <location>
        <begin position="44"/>
        <end position="284"/>
    </location>
</feature>
<dbReference type="SMART" id="SM00304">
    <property type="entry name" value="HAMP"/>
    <property type="match status" value="1"/>
</dbReference>
<dbReference type="Gene3D" id="1.10.287.950">
    <property type="entry name" value="Methyl-accepting chemotaxis protein"/>
    <property type="match status" value="1"/>
</dbReference>
<evidence type="ECO:0000259" key="5">
    <source>
        <dbReference type="PROSITE" id="PS50111"/>
    </source>
</evidence>
<dbReference type="InterPro" id="IPR004089">
    <property type="entry name" value="MCPsignal_dom"/>
</dbReference>
<dbReference type="EMBL" id="FQXS01000021">
    <property type="protein sequence ID" value="SHI00510.1"/>
    <property type="molecule type" value="Genomic_DNA"/>
</dbReference>
<proteinExistence type="inferred from homology"/>
<dbReference type="CDD" id="cd06225">
    <property type="entry name" value="HAMP"/>
    <property type="match status" value="1"/>
</dbReference>